<dbReference type="InterPro" id="IPR001119">
    <property type="entry name" value="SLH_dom"/>
</dbReference>
<feature type="domain" description="SLH" evidence="2">
    <location>
        <begin position="503"/>
        <end position="566"/>
    </location>
</feature>
<gene>
    <name evidence="3" type="ORF">A2438_03975</name>
</gene>
<dbReference type="PANTHER" id="PTHR43308:SF5">
    <property type="entry name" value="S-LAYER PROTEIN _ PEPTIDOGLYCAN ENDO-BETA-N-ACETYLGLUCOSAMINIDASE"/>
    <property type="match status" value="1"/>
</dbReference>
<dbReference type="EMBL" id="MEUJ01000004">
    <property type="protein sequence ID" value="OGC40403.1"/>
    <property type="molecule type" value="Genomic_DNA"/>
</dbReference>
<evidence type="ECO:0000313" key="4">
    <source>
        <dbReference type="Proteomes" id="UP000179242"/>
    </source>
</evidence>
<keyword evidence="1" id="KW-0732">Signal</keyword>
<feature type="domain" description="SLH" evidence="2">
    <location>
        <begin position="442"/>
        <end position="502"/>
    </location>
</feature>
<proteinExistence type="predicted"/>
<accession>A0A1F4U7Y1</accession>
<evidence type="ECO:0000313" key="3">
    <source>
        <dbReference type="EMBL" id="OGC40403.1"/>
    </source>
</evidence>
<dbReference type="AlphaFoldDB" id="A0A1F4U7Y1"/>
<dbReference type="PANTHER" id="PTHR43308">
    <property type="entry name" value="OUTER MEMBRANE PROTEIN ALPHA-RELATED"/>
    <property type="match status" value="1"/>
</dbReference>
<feature type="domain" description="SLH" evidence="2">
    <location>
        <begin position="567"/>
        <end position="627"/>
    </location>
</feature>
<feature type="chain" id="PRO_5009514833" description="SLH domain-containing protein" evidence="1">
    <location>
        <begin position="22"/>
        <end position="652"/>
    </location>
</feature>
<dbReference type="InterPro" id="IPR051465">
    <property type="entry name" value="Cell_Envelope_Struct_Comp"/>
</dbReference>
<sequence length="652" mass="72150">MKKYIWILIFGFWISAQAAWADGLAVDPSQSILGARQIGIGRAGTALNGDPWSLFMNPAGLADITYPKISATSRKIFFDETQYLCLGGAVPTQWGTWGFGIIGTGIANSYQTRRDAETDRIVLNPSKEAISSANNVYLLSYSKPVHKNLALGANLKFYDQGFNGGSSAHATGYGLDLGAMYNLFPYLNLGIDWQNFLSSGLKWTGGAGATDTLGGFIKLGGDLSILGKEGTSLKKHDQKLNGFLDIDLPRSVLSQNGNPVYHLGFEWSPLTILDLRAGYDSNLNLSYGVGFTNWGFRFDYAYALSPYGAGDNPHYFTLSYIGDLMKVFTKKLIDEKIALKFYSIKDRQITTQESLSIFGLAVYDKTFDEITSWVIPSISQKDDHRIVTEEANLVNFKINERLVDVKGSFEVEEKLYAGRNVFYMQGAIPGKGTTYESVRILRIHPFKDVNELHWAFEPISMTSTLKVIEGYPDHHFKPGKGITRAELVALLLRSKGISLEAGGHTVFTDLKEDSWSTPYIVKGVKIDIVTGYPDQTFKPNKVLSRAEGVAIISRFAGLVSSIEANPAFPDLKAGFWANKFIEPAHKAGLLNYLSGKHFEPNKELSRAEAAEILYQTKSIKERVNLFWETGKLSEEVAVPPQSSPLPQKNKKP</sequence>
<reference evidence="3 4" key="1">
    <citation type="journal article" date="2016" name="Nat. Commun.">
        <title>Thousands of microbial genomes shed light on interconnected biogeochemical processes in an aquifer system.</title>
        <authorList>
            <person name="Anantharaman K."/>
            <person name="Brown C.T."/>
            <person name="Hug L.A."/>
            <person name="Sharon I."/>
            <person name="Castelle C.J."/>
            <person name="Probst A.J."/>
            <person name="Thomas B.C."/>
            <person name="Singh A."/>
            <person name="Wilkins M.J."/>
            <person name="Karaoz U."/>
            <person name="Brodie E.L."/>
            <person name="Williams K.H."/>
            <person name="Hubbard S.S."/>
            <person name="Banfield J.F."/>
        </authorList>
    </citation>
    <scope>NUCLEOTIDE SEQUENCE [LARGE SCALE GENOMIC DNA]</scope>
</reference>
<name>A0A1F4U7Y1_UNCSA</name>
<dbReference type="Pfam" id="PF00395">
    <property type="entry name" value="SLH"/>
    <property type="match status" value="3"/>
</dbReference>
<organism evidence="3 4">
    <name type="scientific">candidate division WOR-1 bacterium RIFOXYC2_FULL_46_14</name>
    <dbReference type="NCBI Taxonomy" id="1802587"/>
    <lineage>
        <taxon>Bacteria</taxon>
        <taxon>Bacillati</taxon>
        <taxon>Saganbacteria</taxon>
    </lineage>
</organism>
<feature type="signal peptide" evidence="1">
    <location>
        <begin position="1"/>
        <end position="21"/>
    </location>
</feature>
<dbReference type="Gene3D" id="2.40.160.60">
    <property type="entry name" value="Outer membrane protein transport protein (OMPP1/FadL/TodX)"/>
    <property type="match status" value="1"/>
</dbReference>
<dbReference type="Proteomes" id="UP000179242">
    <property type="component" value="Unassembled WGS sequence"/>
</dbReference>
<evidence type="ECO:0000259" key="2">
    <source>
        <dbReference type="PROSITE" id="PS51272"/>
    </source>
</evidence>
<dbReference type="PROSITE" id="PS51272">
    <property type="entry name" value="SLH"/>
    <property type="match status" value="3"/>
</dbReference>
<comment type="caution">
    <text evidence="3">The sequence shown here is derived from an EMBL/GenBank/DDBJ whole genome shotgun (WGS) entry which is preliminary data.</text>
</comment>
<protein>
    <recommendedName>
        <fullName evidence="2">SLH domain-containing protein</fullName>
    </recommendedName>
</protein>
<evidence type="ECO:0000256" key="1">
    <source>
        <dbReference type="SAM" id="SignalP"/>
    </source>
</evidence>